<protein>
    <recommendedName>
        <fullName evidence="2">Protein kinase domain-containing protein</fullName>
    </recommendedName>
</protein>
<dbReference type="Gene3D" id="1.10.510.10">
    <property type="entry name" value="Transferase(Phosphotransferase) domain 1"/>
    <property type="match status" value="2"/>
</dbReference>
<name>A0A409VP60_9AGAR</name>
<dbReference type="InterPro" id="IPR008266">
    <property type="entry name" value="Tyr_kinase_AS"/>
</dbReference>
<feature type="compositionally biased region" description="Low complexity" evidence="1">
    <location>
        <begin position="698"/>
        <end position="712"/>
    </location>
</feature>
<feature type="region of interest" description="Disordered" evidence="1">
    <location>
        <begin position="1361"/>
        <end position="1506"/>
    </location>
</feature>
<evidence type="ECO:0000259" key="2">
    <source>
        <dbReference type="PROSITE" id="PS50011"/>
    </source>
</evidence>
<dbReference type="PANTHER" id="PTHR38248">
    <property type="entry name" value="FUNK1 6"/>
    <property type="match status" value="1"/>
</dbReference>
<dbReference type="InterPro" id="IPR000719">
    <property type="entry name" value="Prot_kinase_dom"/>
</dbReference>
<comment type="caution">
    <text evidence="3">The sequence shown here is derived from an EMBL/GenBank/DDBJ whole genome shotgun (WGS) entry which is preliminary data.</text>
</comment>
<dbReference type="PANTHER" id="PTHR38248:SF2">
    <property type="entry name" value="FUNK1 11"/>
    <property type="match status" value="1"/>
</dbReference>
<evidence type="ECO:0000313" key="3">
    <source>
        <dbReference type="EMBL" id="PPQ68018.1"/>
    </source>
</evidence>
<dbReference type="GO" id="GO:0005524">
    <property type="term" value="F:ATP binding"/>
    <property type="evidence" value="ECO:0007669"/>
    <property type="project" value="InterPro"/>
</dbReference>
<feature type="compositionally biased region" description="Basic and acidic residues" evidence="1">
    <location>
        <begin position="621"/>
        <end position="631"/>
    </location>
</feature>
<dbReference type="SUPFAM" id="SSF56112">
    <property type="entry name" value="Protein kinase-like (PK-like)"/>
    <property type="match status" value="2"/>
</dbReference>
<accession>A0A409VP60</accession>
<dbReference type="InParanoid" id="A0A409VP60"/>
<feature type="compositionally biased region" description="Low complexity" evidence="1">
    <location>
        <begin position="1438"/>
        <end position="1451"/>
    </location>
</feature>
<feature type="compositionally biased region" description="Low complexity" evidence="1">
    <location>
        <begin position="1487"/>
        <end position="1506"/>
    </location>
</feature>
<evidence type="ECO:0000256" key="1">
    <source>
        <dbReference type="SAM" id="MobiDB-lite"/>
    </source>
</evidence>
<dbReference type="STRING" id="181874.A0A409VP60"/>
<feature type="compositionally biased region" description="Polar residues" evidence="1">
    <location>
        <begin position="606"/>
        <end position="616"/>
    </location>
</feature>
<dbReference type="OrthoDB" id="5584477at2759"/>
<evidence type="ECO:0000313" key="4">
    <source>
        <dbReference type="Proteomes" id="UP000284842"/>
    </source>
</evidence>
<dbReference type="Pfam" id="PF17667">
    <property type="entry name" value="Pkinase_fungal"/>
    <property type="match status" value="4"/>
</dbReference>
<feature type="region of interest" description="Disordered" evidence="1">
    <location>
        <begin position="606"/>
        <end position="736"/>
    </location>
</feature>
<dbReference type="InterPro" id="IPR011009">
    <property type="entry name" value="Kinase-like_dom_sf"/>
</dbReference>
<keyword evidence="4" id="KW-1185">Reference proteome</keyword>
<reference evidence="3 4" key="1">
    <citation type="journal article" date="2018" name="Evol. Lett.">
        <title>Horizontal gene cluster transfer increased hallucinogenic mushroom diversity.</title>
        <authorList>
            <person name="Reynolds H.T."/>
            <person name="Vijayakumar V."/>
            <person name="Gluck-Thaler E."/>
            <person name="Korotkin H.B."/>
            <person name="Matheny P.B."/>
            <person name="Slot J.C."/>
        </authorList>
    </citation>
    <scope>NUCLEOTIDE SEQUENCE [LARGE SCALE GENOMIC DNA]</scope>
    <source>
        <strain evidence="3 4">2629</strain>
    </source>
</reference>
<gene>
    <name evidence="3" type="ORF">CVT24_002927</name>
</gene>
<dbReference type="InterPro" id="IPR040976">
    <property type="entry name" value="Pkinase_fungal"/>
</dbReference>
<dbReference type="GO" id="GO:0004672">
    <property type="term" value="F:protein kinase activity"/>
    <property type="evidence" value="ECO:0007669"/>
    <property type="project" value="InterPro"/>
</dbReference>
<proteinExistence type="predicted"/>
<feature type="compositionally biased region" description="Polar residues" evidence="1">
    <location>
        <begin position="1363"/>
        <end position="1376"/>
    </location>
</feature>
<sequence>MRAENIDQAHAVLLEELDGFIVPFDAKRVKSLLDSTLTEKQCKSFLDSPSTNSIIVKKRWALTSAPSAERVLYQPIQKIVEAVLSHFKLSDSRQVYDTSRGRGIPSDTVEALKSSPDLFISANGEHFRVPPPGKAMHWYHCLTTIEVKKEGHAQSLNEMIAQTAYYARAQPTRSFVYSLLMTQKRVRLLCFDRVGAQYSKWANFRQDPSQLIRMIHFVCNANLHSLGIDKYVVFKDDKLQFTMRRDGKPYILTAEPIPRFIPTGLRGRATTCWTATGPEGESYIIKQQFVDKCRPPEHMILEELVNLQGVDLSTVGVCIFAQVYGWVSTTRGMHTAPETFHDRLLYRIVLSEYGNSIEHLDGKTRLDVLIAIRDAIVGHQALWNNGILHRDISTNNILYRKKNNDDALHRGVLIDFDMATRITGNPNYDIKADCRIGTRAFQSVSVLRSYETEVTPTCEPVPPSLHDYMDDLEAFFWVLFWITRENVAPGETAPLRPRLKVQALFEGPANQASDRKQNILFDCELYIALQPGWGPSFLQLIRKLGPFFYSAYDKRRLDRYRNNKAKTPQQLIDDSVEDYKTVIGHFDSAILSVRKEMDEEAACQAISDNQPVQYPTASHEPLNRDISDSRPKVPAPSFQAHTSSKRLRDTEAEPEQAVTNGSPDEDNRPDTPKPPPTKRTRTRSATAPMDRSTRSQRDQVVVVVPRSVTFSQDNSVTLIPSRNSDRPQTPPKPAQEFTVVNPVSTPSRVSYSALSMGAENIDQAHAVLLEELDGFIVPFDAKRVKSLLDSTLTERQCKSFLDSPSTNSIIVKKRWALTSAPSAERVLYQPIQKIVEAVLSHFKLSDSRQVYDTSRGRGIPSDTVEALKSSPDIFISATGEHFRVPPPGKTMHWYHCLTTIEVKKDNHGQSLNEMIAQTAYYARQTLSAQPTRSFVYSLLMTQKRVRLLCFDRVGAQYSEWANFRQDPSQLIRMIHFVCNANLHSLGIDKSVVFKDDKLQFTMRRDGKPYILTAEPTPRFIPMGLRGRATTCWNAKGPEGESYVIKQQFVNKCRTPEHEILEELMRLPGTDLSTVGVCEFAQVYGWVSTARGMGEVPEDFHDRFMYRIVLKEYGTPIDDLRDKTRLDVLVAIRDAILGHQILWRAGILHRDISNNNVLYRKKEESDTSYRGVLIDFDMSTVINRKDSNHKADFRTGTRMFQSISVLRSYITVTADGKPIPTVLHDHLDDLESFFWVLFWVTRENVAPGETASLLPMLQVRTKFEATADVASDRKYHILLDCGAADFIELQPGWGASFLELIKKLGQFFASAYATKRASKVPKTPQELTADSVADYETVIGYFDSAILSVEKEIEKEEAALQAVVSDQQPVQSCTASDETQDHDKVPAPNLQPRLLARTSSKRLRDIEVEAEQTVTNGSPDEDNRPGTPKPPPTKRARTRSATASTDRSTRSQSKQKAKGRSGQDAVNAEENLQEAGPSRGRRSSRNLGKTSTGTGSKTSASRSSKRK</sequence>
<dbReference type="PROSITE" id="PS00109">
    <property type="entry name" value="PROTEIN_KINASE_TYR"/>
    <property type="match status" value="1"/>
</dbReference>
<dbReference type="Proteomes" id="UP000284842">
    <property type="component" value="Unassembled WGS sequence"/>
</dbReference>
<dbReference type="PROSITE" id="PS50011">
    <property type="entry name" value="PROTEIN_KINASE_DOM"/>
    <property type="match status" value="1"/>
</dbReference>
<dbReference type="EMBL" id="NHTK01006016">
    <property type="protein sequence ID" value="PPQ68018.1"/>
    <property type="molecule type" value="Genomic_DNA"/>
</dbReference>
<feature type="domain" description="Protein kinase" evidence="2">
    <location>
        <begin position="255"/>
        <end position="548"/>
    </location>
</feature>
<feature type="compositionally biased region" description="Polar residues" evidence="1">
    <location>
        <begin position="713"/>
        <end position="722"/>
    </location>
</feature>
<organism evidence="3 4">
    <name type="scientific">Panaeolus cyanescens</name>
    <dbReference type="NCBI Taxonomy" id="181874"/>
    <lineage>
        <taxon>Eukaryota</taxon>
        <taxon>Fungi</taxon>
        <taxon>Dikarya</taxon>
        <taxon>Basidiomycota</taxon>
        <taxon>Agaricomycotina</taxon>
        <taxon>Agaricomycetes</taxon>
        <taxon>Agaricomycetidae</taxon>
        <taxon>Agaricales</taxon>
        <taxon>Agaricineae</taxon>
        <taxon>Galeropsidaceae</taxon>
        <taxon>Panaeolus</taxon>
    </lineage>
</organism>